<evidence type="ECO:0000313" key="2">
    <source>
        <dbReference type="Proteomes" id="UP001211872"/>
    </source>
</evidence>
<reference evidence="1 2" key="1">
    <citation type="journal article" date="2011" name="Int. J. Syst. Evol. Microbiol.">
        <title>Hymenobacter yonginensis sp. nov., isolated from a mesotrophic artificial lake.</title>
        <authorList>
            <person name="Joung Y."/>
            <person name="Cho S.H."/>
            <person name="Kim H."/>
            <person name="Kim S.B."/>
            <person name="Joh K."/>
        </authorList>
    </citation>
    <scope>NUCLEOTIDE SEQUENCE [LARGE SCALE GENOMIC DNA]</scope>
    <source>
        <strain evidence="1 2">KCTC 22745</strain>
    </source>
</reference>
<dbReference type="SUPFAM" id="SSF158446">
    <property type="entry name" value="IVS-encoded protein-like"/>
    <property type="match status" value="1"/>
</dbReference>
<dbReference type="Proteomes" id="UP001211872">
    <property type="component" value="Chromosome"/>
</dbReference>
<proteinExistence type="predicted"/>
<name>A0ABY7PMW8_9BACT</name>
<gene>
    <name evidence="1" type="ORF">O9Z63_16015</name>
</gene>
<organism evidence="1 2">
    <name type="scientific">Hymenobacter yonginensis</name>
    <dbReference type="NCBI Taxonomy" id="748197"/>
    <lineage>
        <taxon>Bacteria</taxon>
        <taxon>Pseudomonadati</taxon>
        <taxon>Bacteroidota</taxon>
        <taxon>Cytophagia</taxon>
        <taxon>Cytophagales</taxon>
        <taxon>Hymenobacteraceae</taxon>
        <taxon>Hymenobacter</taxon>
    </lineage>
</organism>
<dbReference type="InterPro" id="IPR012657">
    <property type="entry name" value="23S_rRNA-intervening_sequence"/>
</dbReference>
<dbReference type="Pfam" id="PF05635">
    <property type="entry name" value="23S_rRNA_IVP"/>
    <property type="match status" value="1"/>
</dbReference>
<dbReference type="PIRSF" id="PIRSF035652">
    <property type="entry name" value="CHP02436"/>
    <property type="match status" value="1"/>
</dbReference>
<dbReference type="PANTHER" id="PTHR38471">
    <property type="entry name" value="FOUR HELIX BUNDLE PROTEIN"/>
    <property type="match status" value="1"/>
</dbReference>
<accession>A0ABY7PMW8</accession>
<dbReference type="InterPro" id="IPR036583">
    <property type="entry name" value="23S_rRNA_IVS_sf"/>
</dbReference>
<dbReference type="Gene3D" id="1.20.1440.60">
    <property type="entry name" value="23S rRNA-intervening sequence"/>
    <property type="match status" value="1"/>
</dbReference>
<evidence type="ECO:0000313" key="1">
    <source>
        <dbReference type="EMBL" id="WBO83875.1"/>
    </source>
</evidence>
<sequence length="122" mass="13873">MMEGSAAFAEETRQRTKQAALRVIRLYQAMPQTDEARILGKQLLRSATSVGANHRAACRGRSRAEYFAKLCICVEEADETLYWMELLMESGIIRPEKLAALYEDFNKITAVLASSRRTIREE</sequence>
<keyword evidence="2" id="KW-1185">Reference proteome</keyword>
<dbReference type="RefSeq" id="WP_270126348.1">
    <property type="nucleotide sequence ID" value="NZ_CP115396.1"/>
</dbReference>
<dbReference type="PANTHER" id="PTHR38471:SF2">
    <property type="entry name" value="FOUR HELIX BUNDLE PROTEIN"/>
    <property type="match status" value="1"/>
</dbReference>
<protein>
    <submittedName>
        <fullName evidence="1">Four helix bundle protein</fullName>
    </submittedName>
</protein>
<dbReference type="NCBIfam" id="TIGR02436">
    <property type="entry name" value="four helix bundle protein"/>
    <property type="match status" value="1"/>
</dbReference>
<dbReference type="EMBL" id="CP115396">
    <property type="protein sequence ID" value="WBO83875.1"/>
    <property type="molecule type" value="Genomic_DNA"/>
</dbReference>